<dbReference type="AlphaFoldDB" id="A0ABD6DTY6"/>
<feature type="region of interest" description="Disordered" evidence="1">
    <location>
        <begin position="1"/>
        <end position="30"/>
    </location>
</feature>
<dbReference type="Proteomes" id="UP001597092">
    <property type="component" value="Unassembled WGS sequence"/>
</dbReference>
<accession>A0ABD6DTY6</accession>
<evidence type="ECO:0000256" key="1">
    <source>
        <dbReference type="SAM" id="MobiDB-lite"/>
    </source>
</evidence>
<reference evidence="3 4" key="1">
    <citation type="journal article" date="2019" name="Int. J. Syst. Evol. Microbiol.">
        <title>The Global Catalogue of Microorganisms (GCM) 10K type strain sequencing project: providing services to taxonomists for standard genome sequencing and annotation.</title>
        <authorList>
            <consortium name="The Broad Institute Genomics Platform"/>
            <consortium name="The Broad Institute Genome Sequencing Center for Infectious Disease"/>
            <person name="Wu L."/>
            <person name="Ma J."/>
        </authorList>
    </citation>
    <scope>NUCLEOTIDE SEQUENCE [LARGE SCALE GENOMIC DNA]</scope>
    <source>
        <strain evidence="3 4">CGMCC 1.10387</strain>
    </source>
</reference>
<evidence type="ECO:0000313" key="3">
    <source>
        <dbReference type="EMBL" id="MFD1685722.1"/>
    </source>
</evidence>
<name>A0ABD6DTY6_9EURY</name>
<evidence type="ECO:0000259" key="2">
    <source>
        <dbReference type="Pfam" id="PF10069"/>
    </source>
</evidence>
<dbReference type="Pfam" id="PF10069">
    <property type="entry name" value="DICT"/>
    <property type="match status" value="1"/>
</dbReference>
<dbReference type="InterPro" id="IPR019278">
    <property type="entry name" value="DICT_dom"/>
</dbReference>
<dbReference type="InterPro" id="IPR016954">
    <property type="entry name" value="Uncharacterised_Vng0742h"/>
</dbReference>
<dbReference type="RefSeq" id="WP_256306205.1">
    <property type="nucleotide sequence ID" value="NZ_JANHAW010000001.1"/>
</dbReference>
<sequence>MNDGDASSLESFIQRHSSSELSGQVINSTQPDPIERMTKQLFGSMSVEVSKARQSSEVEDMFVLVDDGTVIASTPMRRIREALLMVNTDLYRTGLNPLEDVTVPEILKELSETIFELAGYPDSNTEKLVLTLMARYIEKQAWHHETGVIRASFQRLSRLYDEKGTRRVYERLGGLPDLDVHAYGAPDRDPPEDFPVTIHGLRNDELRQSWFVVHRTNDGESVGMLARERSPNEWEGFWTFDTDETDALNEYIRRSF</sequence>
<proteinExistence type="predicted"/>
<protein>
    <submittedName>
        <fullName evidence="3">DICT sensory domain-containing protein</fullName>
    </submittedName>
</protein>
<feature type="compositionally biased region" description="Polar residues" evidence="1">
    <location>
        <begin position="8"/>
        <end position="30"/>
    </location>
</feature>
<organism evidence="3 4">
    <name type="scientific">Halobellus litoreus</name>
    <dbReference type="NCBI Taxonomy" id="755310"/>
    <lineage>
        <taxon>Archaea</taxon>
        <taxon>Methanobacteriati</taxon>
        <taxon>Methanobacteriota</taxon>
        <taxon>Stenosarchaea group</taxon>
        <taxon>Halobacteria</taxon>
        <taxon>Halobacteriales</taxon>
        <taxon>Haloferacaceae</taxon>
        <taxon>Halobellus</taxon>
    </lineage>
</organism>
<dbReference type="PIRSF" id="PIRSF030471">
    <property type="entry name" value="STR_Vng0742h_prd"/>
    <property type="match status" value="1"/>
</dbReference>
<evidence type="ECO:0000313" key="4">
    <source>
        <dbReference type="Proteomes" id="UP001597092"/>
    </source>
</evidence>
<keyword evidence="4" id="KW-1185">Reference proteome</keyword>
<gene>
    <name evidence="3" type="ORF">ACFSAS_08875</name>
</gene>
<comment type="caution">
    <text evidence="3">The sequence shown here is derived from an EMBL/GenBank/DDBJ whole genome shotgun (WGS) entry which is preliminary data.</text>
</comment>
<dbReference type="EMBL" id="JBHUDP010000002">
    <property type="protein sequence ID" value="MFD1685722.1"/>
    <property type="molecule type" value="Genomic_DNA"/>
</dbReference>
<feature type="domain" description="DICT" evidence="2">
    <location>
        <begin position="106"/>
        <end position="217"/>
    </location>
</feature>